<reference evidence="2" key="1">
    <citation type="journal article" date="2019" name="Int. J. Syst. Evol. Microbiol.">
        <title>The Global Catalogue of Microorganisms (GCM) 10K type strain sequencing project: providing services to taxonomists for standard genome sequencing and annotation.</title>
        <authorList>
            <consortium name="The Broad Institute Genomics Platform"/>
            <consortium name="The Broad Institute Genome Sequencing Center for Infectious Disease"/>
            <person name="Wu L."/>
            <person name="Ma J."/>
        </authorList>
    </citation>
    <scope>NUCLEOTIDE SEQUENCE [LARGE SCALE GENOMIC DNA]</scope>
    <source>
        <strain evidence="2">JCM 15976</strain>
    </source>
</reference>
<dbReference type="RefSeq" id="WP_343795129.1">
    <property type="nucleotide sequence ID" value="NZ_BAAAGF010000001.1"/>
</dbReference>
<protein>
    <submittedName>
        <fullName evidence="1">Uncharacterized protein</fullName>
    </submittedName>
</protein>
<name>A0ABP3UMR7_9FLAO</name>
<accession>A0ABP3UMR7</accession>
<evidence type="ECO:0000313" key="2">
    <source>
        <dbReference type="Proteomes" id="UP001500736"/>
    </source>
</evidence>
<sequence>MELIRVKSQESRIVIRKENDTTRKLVYQFCESWSENISFLKSNLKSEEILKLKLDKNTTIKLIGLISELENDNTKKKAFEILNGLINSEIEHLSYSCSYDVISSMSISNYFFILITQENQIFTPSFKLNEKERREFKNKILIAEHSN</sequence>
<comment type="caution">
    <text evidence="1">The sequence shown here is derived from an EMBL/GenBank/DDBJ whole genome shotgun (WGS) entry which is preliminary data.</text>
</comment>
<dbReference type="Proteomes" id="UP001500736">
    <property type="component" value="Unassembled WGS sequence"/>
</dbReference>
<keyword evidence="2" id="KW-1185">Reference proteome</keyword>
<proteinExistence type="predicted"/>
<gene>
    <name evidence="1" type="ORF">GCM10009431_01760</name>
</gene>
<dbReference type="EMBL" id="BAAAGF010000001">
    <property type="protein sequence ID" value="GAA0736160.1"/>
    <property type="molecule type" value="Genomic_DNA"/>
</dbReference>
<organism evidence="1 2">
    <name type="scientific">Gaetbulibacter jejuensis</name>
    <dbReference type="NCBI Taxonomy" id="584607"/>
    <lineage>
        <taxon>Bacteria</taxon>
        <taxon>Pseudomonadati</taxon>
        <taxon>Bacteroidota</taxon>
        <taxon>Flavobacteriia</taxon>
        <taxon>Flavobacteriales</taxon>
        <taxon>Flavobacteriaceae</taxon>
        <taxon>Gaetbulibacter</taxon>
    </lineage>
</organism>
<evidence type="ECO:0000313" key="1">
    <source>
        <dbReference type="EMBL" id="GAA0736160.1"/>
    </source>
</evidence>